<dbReference type="SUPFAM" id="SSF56112">
    <property type="entry name" value="Protein kinase-like (PK-like)"/>
    <property type="match status" value="1"/>
</dbReference>
<evidence type="ECO:0000313" key="14">
    <source>
        <dbReference type="Proteomes" id="UP000317835"/>
    </source>
</evidence>
<feature type="repeat" description="WD" evidence="9">
    <location>
        <begin position="833"/>
        <end position="864"/>
    </location>
</feature>
<dbReference type="PROSITE" id="PS50294">
    <property type="entry name" value="WD_REPEATS_REGION"/>
    <property type="match status" value="6"/>
</dbReference>
<sequence length="1152" mass="124265">MDEFEKIIPDPPRSGVPAEARQADASGAPSGRRDPAGPTIDDPNGPSGAETRIDGHHNPRASGPGPDAPTIDGGADPGTSPRALPVLPGYEILGELGRGGMGVVFKATHLRLHRLCALKMVRSGPLASSEALVRFLAEAESVARLRHPHIVTIHHIGEHDGLPFIELEYLTGGSLDERLDGTPLAPRHAAGLVATLADAVQAAHEAGVVHRDLKPANVLLDDHESPKVADFGVAKAIGSDSGLTATDSILGSPSYMAPEQAGGHSREVGPAADIYALGAILYELLTGRPPFRGATLLETLEQVKNAEPVPPSRLVPGLPRDLETIALTCLRKEPERRYHSAASLEADLRRFLAGEPIVARPVSSWERLVKWGRRRPAIAALLALLTMAIVAGFVGVSSQWLRAEWQKESLRRQNYIARVNLALSECLGNDVARALQLLDGCPVDLRGWEWAYVWRQCHLDLKTFREPGPAVNAVAFSPDGRQVACGSGHFYDKEPGVAGALVIRDATTGRVVFERDGLTGGVRSVAFSPDGRWIAASFGPHLAVWELATGRERFPPRTEPGERSALGLAFSPDGKRIVLGFGILGNFETPGYARLLDASNGEAVGGVLPGRECGVWSVAFSPDGRQVALTSKGLVEVWDVEEVETPRRIHSLPVHGGKLVYAVAFSPDGRRLASGGLDKTVQLWDRSTGAPVRSFHGHEGFVRALAFSPDGRRLASGAEDKVVKLWEVDSGRGLATFRGHAHFVLGVAFSPDGSRVASGGLDRLVKLWFATPSLDLTFDRHDGWVSIAISPEGQLAASTASFLPYKESWTVLWDRATGEPIRSFPAPTEAWPLAFSPDGRRLATGERSGMVTIWEIATGRRLLEFEAHDGGTPALAFSPDGRRLASAGYADRTVKIWDAQTGRLLFSPLAFEGQRADFTFFPGLAFSPDAEGRYLAATDSDSTVKVWDTRTGRLAYAPLEHRFPVHGVAFHSEGRLLVSTGGRVLEGRAEVTVWDPESGRKIADLLGHTDVVRAVAISPDGRRLATGSDDRTIKLWDTETFEEVFTLRGHTSGVISLSFSPDGRRLVSGSIDQTARIWDLDRPSLATLYRREAVSLVWPLFDRHRDTAAVLEALRSDPSLREPMRGMALDVAEGWPIGPDALPVGIRPDPAR</sequence>
<feature type="repeat" description="WD" evidence="9">
    <location>
        <begin position="737"/>
        <end position="768"/>
    </location>
</feature>
<feature type="repeat" description="WD" evidence="9">
    <location>
        <begin position="1005"/>
        <end position="1046"/>
    </location>
</feature>
<evidence type="ECO:0000256" key="5">
    <source>
        <dbReference type="ARBA" id="ARBA00022737"/>
    </source>
</evidence>
<accession>A0A518H059</accession>
<dbReference type="Pfam" id="PF00400">
    <property type="entry name" value="WD40"/>
    <property type="match status" value="11"/>
</dbReference>
<dbReference type="SUPFAM" id="SSF50998">
    <property type="entry name" value="Quinoprotein alcohol dehydrogenase-like"/>
    <property type="match status" value="1"/>
</dbReference>
<keyword evidence="8 10" id="KW-0067">ATP-binding</keyword>
<dbReference type="PROSITE" id="PS00108">
    <property type="entry name" value="PROTEIN_KINASE_ST"/>
    <property type="match status" value="1"/>
</dbReference>
<dbReference type="InterPro" id="IPR008271">
    <property type="entry name" value="Ser/Thr_kinase_AS"/>
</dbReference>
<dbReference type="EMBL" id="CP036426">
    <property type="protein sequence ID" value="QDV34227.1"/>
    <property type="molecule type" value="Genomic_DNA"/>
</dbReference>
<dbReference type="InterPro" id="IPR036322">
    <property type="entry name" value="WD40_repeat_dom_sf"/>
</dbReference>
<dbReference type="Gene3D" id="3.30.200.20">
    <property type="entry name" value="Phosphorylase Kinase, domain 1"/>
    <property type="match status" value="1"/>
</dbReference>
<dbReference type="PROSITE" id="PS50082">
    <property type="entry name" value="WD_REPEATS_2"/>
    <property type="match status" value="8"/>
</dbReference>
<evidence type="ECO:0000256" key="2">
    <source>
        <dbReference type="ARBA" id="ARBA00022527"/>
    </source>
</evidence>
<dbReference type="Gene3D" id="1.10.510.10">
    <property type="entry name" value="Transferase(Phosphotransferase) domain 1"/>
    <property type="match status" value="1"/>
</dbReference>
<keyword evidence="4 13" id="KW-0808">Transferase</keyword>
<keyword evidence="7 13" id="KW-0418">Kinase</keyword>
<protein>
    <recommendedName>
        <fullName evidence="1">non-specific serine/threonine protein kinase</fullName>
        <ecNumber evidence="1">2.7.11.1</ecNumber>
    </recommendedName>
</protein>
<dbReference type="Pfam" id="PF00069">
    <property type="entry name" value="Pkinase"/>
    <property type="match status" value="1"/>
</dbReference>
<keyword evidence="14" id="KW-1185">Reference proteome</keyword>
<keyword evidence="5" id="KW-0677">Repeat</keyword>
<evidence type="ECO:0000259" key="12">
    <source>
        <dbReference type="PROSITE" id="PS50011"/>
    </source>
</evidence>
<dbReference type="EC" id="2.7.11.1" evidence="1"/>
<gene>
    <name evidence="13" type="primary">pknB_9</name>
    <name evidence="13" type="ORF">ElP_21120</name>
</gene>
<evidence type="ECO:0000256" key="8">
    <source>
        <dbReference type="ARBA" id="ARBA00022840"/>
    </source>
</evidence>
<dbReference type="InterPro" id="IPR015943">
    <property type="entry name" value="WD40/YVTN_repeat-like_dom_sf"/>
</dbReference>
<dbReference type="SMART" id="SM00320">
    <property type="entry name" value="WD40"/>
    <property type="match status" value="12"/>
</dbReference>
<dbReference type="FunFam" id="1.10.510.10:FF:000021">
    <property type="entry name" value="Serine/threonine protein kinase"/>
    <property type="match status" value="1"/>
</dbReference>
<dbReference type="InterPro" id="IPR019775">
    <property type="entry name" value="WD40_repeat_CS"/>
</dbReference>
<dbReference type="GO" id="GO:0005524">
    <property type="term" value="F:ATP binding"/>
    <property type="evidence" value="ECO:0007669"/>
    <property type="project" value="UniProtKB-UniRule"/>
</dbReference>
<feature type="region of interest" description="Disordered" evidence="11">
    <location>
        <begin position="1"/>
        <end position="83"/>
    </location>
</feature>
<dbReference type="InterPro" id="IPR001680">
    <property type="entry name" value="WD40_rpt"/>
</dbReference>
<dbReference type="Proteomes" id="UP000317835">
    <property type="component" value="Chromosome"/>
</dbReference>
<dbReference type="InterPro" id="IPR011009">
    <property type="entry name" value="Kinase-like_dom_sf"/>
</dbReference>
<dbReference type="PANTHER" id="PTHR19848:SF8">
    <property type="entry name" value="F-BOX AND WD REPEAT DOMAIN CONTAINING 7"/>
    <property type="match status" value="1"/>
</dbReference>
<dbReference type="InterPro" id="IPR011047">
    <property type="entry name" value="Quinoprotein_ADH-like_sf"/>
</dbReference>
<dbReference type="GO" id="GO:0004674">
    <property type="term" value="F:protein serine/threonine kinase activity"/>
    <property type="evidence" value="ECO:0007669"/>
    <property type="project" value="UniProtKB-KW"/>
</dbReference>
<dbReference type="InterPro" id="IPR000719">
    <property type="entry name" value="Prot_kinase_dom"/>
</dbReference>
<keyword evidence="6 10" id="KW-0547">Nucleotide-binding</keyword>
<dbReference type="SMART" id="SM00220">
    <property type="entry name" value="S_TKc"/>
    <property type="match status" value="1"/>
</dbReference>
<evidence type="ECO:0000256" key="11">
    <source>
        <dbReference type="SAM" id="MobiDB-lite"/>
    </source>
</evidence>
<feature type="repeat" description="WD" evidence="9">
    <location>
        <begin position="1047"/>
        <end position="1088"/>
    </location>
</feature>
<evidence type="ECO:0000256" key="9">
    <source>
        <dbReference type="PROSITE-ProRule" id="PRU00221"/>
    </source>
</evidence>
<dbReference type="SUPFAM" id="SSF50978">
    <property type="entry name" value="WD40 repeat-like"/>
    <property type="match status" value="1"/>
</dbReference>
<evidence type="ECO:0000256" key="10">
    <source>
        <dbReference type="PROSITE-ProRule" id="PRU10141"/>
    </source>
</evidence>
<dbReference type="InterPro" id="IPR017441">
    <property type="entry name" value="Protein_kinase_ATP_BS"/>
</dbReference>
<reference evidence="13 14" key="1">
    <citation type="submission" date="2019-02" db="EMBL/GenBank/DDBJ databases">
        <title>Deep-cultivation of Planctomycetes and their phenomic and genomic characterization uncovers novel biology.</title>
        <authorList>
            <person name="Wiegand S."/>
            <person name="Jogler M."/>
            <person name="Boedeker C."/>
            <person name="Pinto D."/>
            <person name="Vollmers J."/>
            <person name="Rivas-Marin E."/>
            <person name="Kohn T."/>
            <person name="Peeters S.H."/>
            <person name="Heuer A."/>
            <person name="Rast P."/>
            <person name="Oberbeckmann S."/>
            <person name="Bunk B."/>
            <person name="Jeske O."/>
            <person name="Meyerdierks A."/>
            <person name="Storesund J.E."/>
            <person name="Kallscheuer N."/>
            <person name="Luecker S."/>
            <person name="Lage O.M."/>
            <person name="Pohl T."/>
            <person name="Merkel B.J."/>
            <person name="Hornburger P."/>
            <person name="Mueller R.-W."/>
            <person name="Bruemmer F."/>
            <person name="Labrenz M."/>
            <person name="Spormann A.M."/>
            <person name="Op den Camp H."/>
            <person name="Overmann J."/>
            <person name="Amann R."/>
            <person name="Jetten M.S.M."/>
            <person name="Mascher T."/>
            <person name="Medema M.H."/>
            <person name="Devos D.P."/>
            <person name="Kaster A.-K."/>
            <person name="Ovreas L."/>
            <person name="Rohde M."/>
            <person name="Galperin M.Y."/>
            <person name="Jogler C."/>
        </authorList>
    </citation>
    <scope>NUCLEOTIDE SEQUENCE [LARGE SCALE GENOMIC DNA]</scope>
    <source>
        <strain evidence="13 14">ElP</strain>
    </source>
</reference>
<evidence type="ECO:0000256" key="1">
    <source>
        <dbReference type="ARBA" id="ARBA00012513"/>
    </source>
</evidence>
<proteinExistence type="predicted"/>
<dbReference type="PROSITE" id="PS00107">
    <property type="entry name" value="PROTEIN_KINASE_ATP"/>
    <property type="match status" value="1"/>
</dbReference>
<dbReference type="CDD" id="cd00200">
    <property type="entry name" value="WD40"/>
    <property type="match status" value="3"/>
</dbReference>
<feature type="repeat" description="WD" evidence="9">
    <location>
        <begin position="660"/>
        <end position="694"/>
    </location>
</feature>
<feature type="binding site" evidence="10">
    <location>
        <position position="119"/>
    </location>
    <ligand>
        <name>ATP</name>
        <dbReference type="ChEBI" id="CHEBI:30616"/>
    </ligand>
</feature>
<feature type="domain" description="Protein kinase" evidence="12">
    <location>
        <begin position="90"/>
        <end position="352"/>
    </location>
</feature>
<evidence type="ECO:0000313" key="13">
    <source>
        <dbReference type="EMBL" id="QDV34227.1"/>
    </source>
</evidence>
<dbReference type="KEGG" id="tpla:ElP_21120"/>
<name>A0A518H059_9BACT</name>
<dbReference type="PROSITE" id="PS00678">
    <property type="entry name" value="WD_REPEATS_1"/>
    <property type="match status" value="5"/>
</dbReference>
<dbReference type="Gene3D" id="2.130.10.10">
    <property type="entry name" value="YVTN repeat-like/Quinoprotein amine dehydrogenase"/>
    <property type="match status" value="4"/>
</dbReference>
<dbReference type="PRINTS" id="PR00320">
    <property type="entry name" value="GPROTEINBRPT"/>
</dbReference>
<dbReference type="PANTHER" id="PTHR19848">
    <property type="entry name" value="WD40 REPEAT PROTEIN"/>
    <property type="match status" value="1"/>
</dbReference>
<evidence type="ECO:0000256" key="3">
    <source>
        <dbReference type="ARBA" id="ARBA00022574"/>
    </source>
</evidence>
<keyword evidence="2" id="KW-0723">Serine/threonine-protein kinase</keyword>
<feature type="repeat" description="WD" evidence="9">
    <location>
        <begin position="865"/>
        <end position="907"/>
    </location>
</feature>
<evidence type="ECO:0000256" key="4">
    <source>
        <dbReference type="ARBA" id="ARBA00022679"/>
    </source>
</evidence>
<keyword evidence="3 9" id="KW-0853">WD repeat</keyword>
<feature type="repeat" description="WD" evidence="9">
    <location>
        <begin position="924"/>
        <end position="957"/>
    </location>
</feature>
<evidence type="ECO:0000256" key="7">
    <source>
        <dbReference type="ARBA" id="ARBA00022777"/>
    </source>
</evidence>
<dbReference type="RefSeq" id="WP_197446864.1">
    <property type="nucleotide sequence ID" value="NZ_CP036426.1"/>
</dbReference>
<dbReference type="PROSITE" id="PS50011">
    <property type="entry name" value="PROTEIN_KINASE_DOM"/>
    <property type="match status" value="1"/>
</dbReference>
<organism evidence="13 14">
    <name type="scientific">Tautonia plasticadhaerens</name>
    <dbReference type="NCBI Taxonomy" id="2527974"/>
    <lineage>
        <taxon>Bacteria</taxon>
        <taxon>Pseudomonadati</taxon>
        <taxon>Planctomycetota</taxon>
        <taxon>Planctomycetia</taxon>
        <taxon>Isosphaerales</taxon>
        <taxon>Isosphaeraceae</taxon>
        <taxon>Tautonia</taxon>
    </lineage>
</organism>
<dbReference type="CDD" id="cd14014">
    <property type="entry name" value="STKc_PknB_like"/>
    <property type="match status" value="1"/>
</dbReference>
<dbReference type="InterPro" id="IPR020472">
    <property type="entry name" value="WD40_PAC1"/>
</dbReference>
<dbReference type="AlphaFoldDB" id="A0A518H059"/>
<evidence type="ECO:0000256" key="6">
    <source>
        <dbReference type="ARBA" id="ARBA00022741"/>
    </source>
</evidence>
<feature type="repeat" description="WD" evidence="9">
    <location>
        <begin position="695"/>
        <end position="736"/>
    </location>
</feature>